<evidence type="ECO:0000256" key="1">
    <source>
        <dbReference type="SAM" id="MobiDB-lite"/>
    </source>
</evidence>
<dbReference type="Proteomes" id="UP000515734">
    <property type="component" value="Chromosome"/>
</dbReference>
<evidence type="ECO:0000313" key="3">
    <source>
        <dbReference type="Proteomes" id="UP000515734"/>
    </source>
</evidence>
<dbReference type="AlphaFoldDB" id="A0A6S6NZ73"/>
<reference evidence="2 3" key="1">
    <citation type="submission" date="2020-07" db="EMBL/GenBank/DDBJ databases">
        <title>Complete genome sequence of Mycolicibacterium litorale like strain isolated from cardiac implantable electronic device infection.</title>
        <authorList>
            <person name="Fukano H."/>
            <person name="Miyama H."/>
            <person name="Hoshino Y."/>
        </authorList>
    </citation>
    <scope>NUCLEOTIDE SEQUENCE [LARGE SCALE GENOMIC DNA]</scope>
    <source>
        <strain evidence="2 3">NIIDNTM18</strain>
    </source>
</reference>
<feature type="region of interest" description="Disordered" evidence="1">
    <location>
        <begin position="62"/>
        <end position="101"/>
    </location>
</feature>
<name>A0A6S6NZ73_9MYCO</name>
<dbReference type="EMBL" id="AP023287">
    <property type="protein sequence ID" value="BCI51122.1"/>
    <property type="molecule type" value="Genomic_DNA"/>
</dbReference>
<dbReference type="InterPro" id="IPR036188">
    <property type="entry name" value="FAD/NAD-bd_sf"/>
</dbReference>
<proteinExistence type="predicted"/>
<dbReference type="Gene3D" id="3.50.50.60">
    <property type="entry name" value="FAD/NAD(P)-binding domain"/>
    <property type="match status" value="1"/>
</dbReference>
<evidence type="ECO:0000313" key="2">
    <source>
        <dbReference type="EMBL" id="BCI51122.1"/>
    </source>
</evidence>
<gene>
    <name evidence="2" type="ORF">NIIDNTM18_04000</name>
</gene>
<feature type="compositionally biased region" description="Polar residues" evidence="1">
    <location>
        <begin position="92"/>
        <end position="101"/>
    </location>
</feature>
<accession>A0A6S6NZ73</accession>
<protein>
    <submittedName>
        <fullName evidence="2">Uncharacterized protein</fullName>
    </submittedName>
</protein>
<organism evidence="2 3">
    <name type="scientific">Mycolicibacterium litorale</name>
    <dbReference type="NCBI Taxonomy" id="758802"/>
    <lineage>
        <taxon>Bacteria</taxon>
        <taxon>Bacillati</taxon>
        <taxon>Actinomycetota</taxon>
        <taxon>Actinomycetes</taxon>
        <taxon>Mycobacteriales</taxon>
        <taxon>Mycobacteriaceae</taxon>
        <taxon>Mycolicibacterium</taxon>
    </lineage>
</organism>
<sequence>MDASGVGLIEPNHVHTYRPLLSYVGGGQASMGDAERTQRSVIPRGCTWQRDSAPMFLAARVPEPHPAGTGLTQRRARASAADRTARVRRATSGLSSFQHCQ</sequence>